<reference evidence="3" key="1">
    <citation type="submission" date="2018-10" db="EMBL/GenBank/DDBJ databases">
        <title>Population genomic analysis revealed the cold adaptation of white poplar.</title>
        <authorList>
            <person name="Liu Y.-J."/>
        </authorList>
    </citation>
    <scope>NUCLEOTIDE SEQUENCE [LARGE SCALE GENOMIC DNA]</scope>
    <source>
        <strain evidence="3">PAL-ZL1</strain>
    </source>
</reference>
<keyword evidence="1" id="KW-1133">Transmembrane helix</keyword>
<dbReference type="PANTHER" id="PTHR33659">
    <property type="entry name" value="PROTEIN, PUTATIVE-RELATED-RELATED"/>
    <property type="match status" value="1"/>
</dbReference>
<comment type="caution">
    <text evidence="3">The sequence shown here is derived from an EMBL/GenBank/DDBJ whole genome shotgun (WGS) entry which is preliminary data.</text>
</comment>
<feature type="transmembrane region" description="Helical" evidence="1">
    <location>
        <begin position="95"/>
        <end position="115"/>
    </location>
</feature>
<gene>
    <name evidence="3" type="ORF">D5086_0000169680</name>
</gene>
<evidence type="ECO:0000256" key="2">
    <source>
        <dbReference type="SAM" id="SignalP"/>
    </source>
</evidence>
<sequence>MAFAAMKLLAAAAVMAMLASTVAVSGQDLGELAPAPAPGMDEGAASFSHGMSGPLLVCTFKAMAIFFVVAMYLATVTAQDLEMEPAPAPTMDKGAAYSLGMSAAVFCSSLLLSLLA</sequence>
<organism evidence="3">
    <name type="scientific">Populus alba</name>
    <name type="common">White poplar</name>
    <dbReference type="NCBI Taxonomy" id="43335"/>
    <lineage>
        <taxon>Eukaryota</taxon>
        <taxon>Viridiplantae</taxon>
        <taxon>Streptophyta</taxon>
        <taxon>Embryophyta</taxon>
        <taxon>Tracheophyta</taxon>
        <taxon>Spermatophyta</taxon>
        <taxon>Magnoliopsida</taxon>
        <taxon>eudicotyledons</taxon>
        <taxon>Gunneridae</taxon>
        <taxon>Pentapetalae</taxon>
        <taxon>rosids</taxon>
        <taxon>fabids</taxon>
        <taxon>Malpighiales</taxon>
        <taxon>Salicaceae</taxon>
        <taxon>Saliceae</taxon>
        <taxon>Populus</taxon>
    </lineage>
</organism>
<keyword evidence="2" id="KW-0732">Signal</keyword>
<feature type="signal peptide" evidence="2">
    <location>
        <begin position="1"/>
        <end position="23"/>
    </location>
</feature>
<name>A0A4U5PXL9_POPAL</name>
<dbReference type="EMBL" id="RCHU01000558">
    <property type="protein sequence ID" value="TKS01861.1"/>
    <property type="molecule type" value="Genomic_DNA"/>
</dbReference>
<proteinExistence type="predicted"/>
<feature type="chain" id="PRO_5020323136" evidence="2">
    <location>
        <begin position="24"/>
        <end position="116"/>
    </location>
</feature>
<evidence type="ECO:0000313" key="3">
    <source>
        <dbReference type="EMBL" id="TKS01861.1"/>
    </source>
</evidence>
<protein>
    <submittedName>
        <fullName evidence="3">Uncharacterized protein</fullName>
    </submittedName>
</protein>
<dbReference type="PANTHER" id="PTHR33659:SF6">
    <property type="entry name" value="ARABINOGALACTAN PEPTIDE"/>
    <property type="match status" value="1"/>
</dbReference>
<accession>A0A4U5PXL9</accession>
<dbReference type="AlphaFoldDB" id="A0A4U5PXL9"/>
<keyword evidence="1" id="KW-0812">Transmembrane</keyword>
<keyword evidence="1" id="KW-0472">Membrane</keyword>
<feature type="transmembrane region" description="Helical" evidence="1">
    <location>
        <begin position="50"/>
        <end position="74"/>
    </location>
</feature>
<evidence type="ECO:0000256" key="1">
    <source>
        <dbReference type="SAM" id="Phobius"/>
    </source>
</evidence>